<keyword evidence="1" id="KW-0812">Transmembrane</keyword>
<evidence type="ECO:0000313" key="3">
    <source>
        <dbReference type="Proteomes" id="UP000191931"/>
    </source>
</evidence>
<evidence type="ECO:0000256" key="1">
    <source>
        <dbReference type="SAM" id="Phobius"/>
    </source>
</evidence>
<reference evidence="2 3" key="1">
    <citation type="submission" date="2017-03" db="EMBL/GenBank/DDBJ databases">
        <authorList>
            <person name="Afonso C.L."/>
            <person name="Miller P.J."/>
            <person name="Scott M.A."/>
            <person name="Spackman E."/>
            <person name="Goraichik I."/>
            <person name="Dimitrov K.M."/>
            <person name="Suarez D.L."/>
            <person name="Swayne D.E."/>
        </authorList>
    </citation>
    <scope>NUCLEOTIDE SEQUENCE [LARGE SCALE GENOMIC DNA]</scope>
    <source>
        <strain evidence="2">PRJEB14757</strain>
    </source>
</reference>
<accession>A0A1W1H6A0</accession>
<dbReference type="EMBL" id="FWEV01000024">
    <property type="protein sequence ID" value="SLM27915.1"/>
    <property type="molecule type" value="Genomic_DNA"/>
</dbReference>
<dbReference type="Proteomes" id="UP000191931">
    <property type="component" value="Unassembled WGS sequence"/>
</dbReference>
<keyword evidence="1" id="KW-1133">Transmembrane helix</keyword>
<feature type="transmembrane region" description="Helical" evidence="1">
    <location>
        <begin position="47"/>
        <end position="67"/>
    </location>
</feature>
<keyword evidence="1" id="KW-0472">Membrane</keyword>
<evidence type="ECO:0000313" key="2">
    <source>
        <dbReference type="EMBL" id="SLM27915.1"/>
    </source>
</evidence>
<proteinExistence type="predicted"/>
<keyword evidence="3" id="KW-1185">Reference proteome</keyword>
<dbReference type="AlphaFoldDB" id="A0A1W1H6A0"/>
<feature type="transmembrane region" description="Helical" evidence="1">
    <location>
        <begin position="20"/>
        <end position="41"/>
    </location>
</feature>
<dbReference type="STRING" id="1246637.MTBBW1_120036"/>
<name>A0A1W1H6A0_9BACT</name>
<protein>
    <submittedName>
        <fullName evidence="2">Uncharacterized protein</fullName>
    </submittedName>
</protein>
<sequence>MADIHHKRSYEKENPIMNTFYVFIARIILGMVFGILITRIFRPEWTIFHGVAMGAGLVAVAYVMSMIRQKNKKG</sequence>
<organism evidence="2 3">
    <name type="scientific">Desulfamplus magnetovallimortis</name>
    <dbReference type="NCBI Taxonomy" id="1246637"/>
    <lineage>
        <taxon>Bacteria</taxon>
        <taxon>Pseudomonadati</taxon>
        <taxon>Thermodesulfobacteriota</taxon>
        <taxon>Desulfobacteria</taxon>
        <taxon>Desulfobacterales</taxon>
        <taxon>Desulfobacteraceae</taxon>
        <taxon>Desulfamplus</taxon>
    </lineage>
</organism>
<gene>
    <name evidence="2" type="ORF">MTBBW1_120036</name>
</gene>